<feature type="compositionally biased region" description="Basic and acidic residues" evidence="1">
    <location>
        <begin position="44"/>
        <end position="53"/>
    </location>
</feature>
<dbReference type="EMBL" id="CP133619">
    <property type="protein sequence ID" value="WMV42066.1"/>
    <property type="molecule type" value="Genomic_DNA"/>
</dbReference>
<dbReference type="Proteomes" id="UP001234989">
    <property type="component" value="Chromosome 8"/>
</dbReference>
<protein>
    <recommendedName>
        <fullName evidence="4">Reverse transcriptase</fullName>
    </recommendedName>
</protein>
<name>A0AAF0UAD4_SOLVR</name>
<evidence type="ECO:0000256" key="1">
    <source>
        <dbReference type="SAM" id="MobiDB-lite"/>
    </source>
</evidence>
<reference evidence="2" key="1">
    <citation type="submission" date="2023-08" db="EMBL/GenBank/DDBJ databases">
        <title>A de novo genome assembly of Solanum verrucosum Schlechtendal, a Mexican diploid species geographically isolated from the other diploid A-genome species in potato relatives.</title>
        <authorList>
            <person name="Hosaka K."/>
        </authorList>
    </citation>
    <scope>NUCLEOTIDE SEQUENCE</scope>
    <source>
        <tissue evidence="2">Young leaves</tissue>
    </source>
</reference>
<accession>A0AAF0UAD4</accession>
<gene>
    <name evidence="2" type="ORF">MTR67_035451</name>
</gene>
<organism evidence="2 3">
    <name type="scientific">Solanum verrucosum</name>
    <dbReference type="NCBI Taxonomy" id="315347"/>
    <lineage>
        <taxon>Eukaryota</taxon>
        <taxon>Viridiplantae</taxon>
        <taxon>Streptophyta</taxon>
        <taxon>Embryophyta</taxon>
        <taxon>Tracheophyta</taxon>
        <taxon>Spermatophyta</taxon>
        <taxon>Magnoliopsida</taxon>
        <taxon>eudicotyledons</taxon>
        <taxon>Gunneridae</taxon>
        <taxon>Pentapetalae</taxon>
        <taxon>asterids</taxon>
        <taxon>lamiids</taxon>
        <taxon>Solanales</taxon>
        <taxon>Solanaceae</taxon>
        <taxon>Solanoideae</taxon>
        <taxon>Solaneae</taxon>
        <taxon>Solanum</taxon>
    </lineage>
</organism>
<keyword evidence="3" id="KW-1185">Reference proteome</keyword>
<evidence type="ECO:0000313" key="2">
    <source>
        <dbReference type="EMBL" id="WMV42066.1"/>
    </source>
</evidence>
<evidence type="ECO:0008006" key="4">
    <source>
        <dbReference type="Google" id="ProtNLM"/>
    </source>
</evidence>
<feature type="region of interest" description="Disordered" evidence="1">
    <location>
        <begin position="1"/>
        <end position="55"/>
    </location>
</feature>
<dbReference type="AlphaFoldDB" id="A0AAF0UAD4"/>
<sequence length="154" mass="16851">MFSGYSSRGRNYLDQGTQGYQGSPVDAMIHSTNDAGGPRSSHTSQDKAKDFPKHAPYTIQSGSQTVCSMPAPAGVITFLHARPLLEKGCLSYLAHIHDLTKNLSSLEATRVVREFMDVFPINLLGVPLDRDIDFVIELDWGTKPISSTSKRIVA</sequence>
<evidence type="ECO:0000313" key="3">
    <source>
        <dbReference type="Proteomes" id="UP001234989"/>
    </source>
</evidence>
<proteinExistence type="predicted"/>
<feature type="compositionally biased region" description="Polar residues" evidence="1">
    <location>
        <begin position="1"/>
        <end position="21"/>
    </location>
</feature>